<accession>A0ABS4GHV8</accession>
<evidence type="ECO:0000313" key="1">
    <source>
        <dbReference type="EMBL" id="MBP1927277.1"/>
    </source>
</evidence>
<dbReference type="Pfam" id="PF21845">
    <property type="entry name" value="DUF6904"/>
    <property type="match status" value="1"/>
</dbReference>
<gene>
    <name evidence="1" type="ORF">J2Z76_003174</name>
</gene>
<name>A0ABS4GHV8_9FIRM</name>
<dbReference type="RefSeq" id="WP_209512986.1">
    <property type="nucleotide sequence ID" value="NZ_JAGGKS010000011.1"/>
</dbReference>
<sequence length="77" mass="9153">MINYITCYNTHNNVLIINRIIRCNAKLSNILRRISQFNYDDEHEEIIKVVTQAAKEYNCSLEDIQLKGCEYSNEILW</sequence>
<dbReference type="InterPro" id="IPR054199">
    <property type="entry name" value="DUF6904"/>
</dbReference>
<reference evidence="1 2" key="1">
    <citation type="submission" date="2021-03" db="EMBL/GenBank/DDBJ databases">
        <title>Genomic Encyclopedia of Type Strains, Phase IV (KMG-IV): sequencing the most valuable type-strain genomes for metagenomic binning, comparative biology and taxonomic classification.</title>
        <authorList>
            <person name="Goeker M."/>
        </authorList>
    </citation>
    <scope>NUCLEOTIDE SEQUENCE [LARGE SCALE GENOMIC DNA]</scope>
    <source>
        <strain evidence="1 2">DSM 24004</strain>
    </source>
</reference>
<dbReference type="EMBL" id="JAGGKS010000011">
    <property type="protein sequence ID" value="MBP1927277.1"/>
    <property type="molecule type" value="Genomic_DNA"/>
</dbReference>
<dbReference type="Proteomes" id="UP001519342">
    <property type="component" value="Unassembled WGS sequence"/>
</dbReference>
<proteinExistence type="predicted"/>
<evidence type="ECO:0000313" key="2">
    <source>
        <dbReference type="Proteomes" id="UP001519342"/>
    </source>
</evidence>
<protein>
    <submittedName>
        <fullName evidence="1">Uncharacterized protein YeeX (DUF496 family)</fullName>
    </submittedName>
</protein>
<organism evidence="1 2">
    <name type="scientific">Sedimentibacter acidaminivorans</name>
    <dbReference type="NCBI Taxonomy" id="913099"/>
    <lineage>
        <taxon>Bacteria</taxon>
        <taxon>Bacillati</taxon>
        <taxon>Bacillota</taxon>
        <taxon>Tissierellia</taxon>
        <taxon>Sedimentibacter</taxon>
    </lineage>
</organism>
<keyword evidence="2" id="KW-1185">Reference proteome</keyword>
<comment type="caution">
    <text evidence="1">The sequence shown here is derived from an EMBL/GenBank/DDBJ whole genome shotgun (WGS) entry which is preliminary data.</text>
</comment>